<sequence>MTTLYVVRHAHTIYTPDEQNRTLSEKGYNDAKIVQTLLADEKIDTYISSPYRRAWETIVSDASTAMLDERLRERQVAADPVKDFQGVMDRLWSQEEYAFPGGESNKNARARGLTAFQDILASYPGKRIAIGTHGNLMVLTMGHYDNQFDYNFWKQLPMPAIWKLTFDGQQYLRAESVSIKK</sequence>
<dbReference type="InterPro" id="IPR029033">
    <property type="entry name" value="His_PPase_superfam"/>
</dbReference>
<evidence type="ECO:0000313" key="1">
    <source>
        <dbReference type="EMBL" id="AIF67760.1"/>
    </source>
</evidence>
<dbReference type="SMART" id="SM00855">
    <property type="entry name" value="PGAM"/>
    <property type="match status" value="1"/>
</dbReference>
<dbReference type="HOGENOM" id="CLU_033323_12_2_9"/>
<protein>
    <recommendedName>
        <fullName evidence="3">Phosphoglycerate mutase</fullName>
    </recommendedName>
</protein>
<dbReference type="Gene3D" id="3.40.50.1240">
    <property type="entry name" value="Phosphoglycerate mutase-like"/>
    <property type="match status" value="1"/>
</dbReference>
<evidence type="ECO:0008006" key="3">
    <source>
        <dbReference type="Google" id="ProtNLM"/>
    </source>
</evidence>
<dbReference type="PANTHER" id="PTHR48100:SF59">
    <property type="entry name" value="ADENOSYLCOBALAMIN_ALPHA-RIBAZOLE PHOSPHATASE"/>
    <property type="match status" value="1"/>
</dbReference>
<dbReference type="InterPro" id="IPR050275">
    <property type="entry name" value="PGM_Phosphatase"/>
</dbReference>
<accession>A0A075LLZ1</accession>
<name>A0A075LLZ1_9BACI</name>
<gene>
    <name evidence="1" type="ORF">GZ22_14680</name>
</gene>
<dbReference type="SUPFAM" id="SSF53254">
    <property type="entry name" value="Phosphoglycerate mutase-like"/>
    <property type="match status" value="1"/>
</dbReference>
<dbReference type="InterPro" id="IPR013078">
    <property type="entry name" value="His_Pase_superF_clade-1"/>
</dbReference>
<dbReference type="Proteomes" id="UP000027980">
    <property type="component" value="Chromosome"/>
</dbReference>
<proteinExistence type="predicted"/>
<dbReference type="Pfam" id="PF00300">
    <property type="entry name" value="His_Phos_1"/>
    <property type="match status" value="1"/>
</dbReference>
<dbReference type="GO" id="GO:0005737">
    <property type="term" value="C:cytoplasm"/>
    <property type="evidence" value="ECO:0007669"/>
    <property type="project" value="TreeGrafter"/>
</dbReference>
<evidence type="ECO:0000313" key="2">
    <source>
        <dbReference type="Proteomes" id="UP000027980"/>
    </source>
</evidence>
<dbReference type="GO" id="GO:0016791">
    <property type="term" value="F:phosphatase activity"/>
    <property type="evidence" value="ECO:0007669"/>
    <property type="project" value="TreeGrafter"/>
</dbReference>
<dbReference type="KEGG" id="tap:GZ22_14680"/>
<reference evidence="1 2" key="1">
    <citation type="submission" date="2014-07" db="EMBL/GenBank/DDBJ databases">
        <title>Complete genome sequence of a moderately halophilic bacterium Terribacillus aidingensis MP602, isolated from Cryptomeria fortunei in Tianmu mountain in China.</title>
        <authorList>
            <person name="Wang Y."/>
            <person name="Lu P."/>
            <person name="Zhang L."/>
        </authorList>
    </citation>
    <scope>NUCLEOTIDE SEQUENCE [LARGE SCALE GENOMIC DNA]</scope>
    <source>
        <strain evidence="1 2">MP602</strain>
    </source>
</reference>
<dbReference type="PANTHER" id="PTHR48100">
    <property type="entry name" value="BROAD-SPECIFICITY PHOSPHATASE YOR283W-RELATED"/>
    <property type="match status" value="1"/>
</dbReference>
<organism evidence="1 2">
    <name type="scientific">Terribacillus saccharophilus</name>
    <dbReference type="NCBI Taxonomy" id="361277"/>
    <lineage>
        <taxon>Bacteria</taxon>
        <taxon>Bacillati</taxon>
        <taxon>Bacillota</taxon>
        <taxon>Bacilli</taxon>
        <taxon>Bacillales</taxon>
        <taxon>Bacillaceae</taxon>
        <taxon>Terribacillus</taxon>
    </lineage>
</organism>
<dbReference type="AlphaFoldDB" id="A0A075LLZ1"/>
<dbReference type="CDD" id="cd07067">
    <property type="entry name" value="HP_PGM_like"/>
    <property type="match status" value="1"/>
</dbReference>
<dbReference type="EMBL" id="CP008876">
    <property type="protein sequence ID" value="AIF67760.1"/>
    <property type="molecule type" value="Genomic_DNA"/>
</dbReference>